<evidence type="ECO:0000259" key="3">
    <source>
        <dbReference type="Pfam" id="PF05347"/>
    </source>
</evidence>
<dbReference type="Proteomes" id="UP000019132">
    <property type="component" value="Unassembled WGS sequence"/>
</dbReference>
<evidence type="ECO:0000256" key="2">
    <source>
        <dbReference type="SAM" id="MobiDB-lite"/>
    </source>
</evidence>
<name>K3X7L4_GLOUD</name>
<feature type="region of interest" description="Disordered" evidence="2">
    <location>
        <begin position="72"/>
        <end position="114"/>
    </location>
</feature>
<sequence>MAEARALYRRVLRVARTWEGGYVEQQWIRREARTRFEEQRAITDARRIRELVQAGHDQVDVALHYQIPYPRPHYVDPGTVGGDNDFRRRSTRSNTSLGRTSKRGVQKQFQPRHK</sequence>
<feature type="domain" description="Complex 1 LYR protein" evidence="3">
    <location>
        <begin position="3"/>
        <end position="60"/>
    </location>
</feature>
<dbReference type="HOGENOM" id="CLU_141097_0_0_1"/>
<dbReference type="OMA" id="PYPRPHY"/>
<dbReference type="GO" id="GO:0005739">
    <property type="term" value="C:mitochondrion"/>
    <property type="evidence" value="ECO:0007669"/>
    <property type="project" value="TreeGrafter"/>
</dbReference>
<keyword evidence="5" id="KW-1185">Reference proteome</keyword>
<dbReference type="PANTHER" id="PTHR14273">
    <property type="entry name" value="LYR MOTIF-CONTAINING PROTEIN 1"/>
    <property type="match status" value="1"/>
</dbReference>
<dbReference type="VEuPathDB" id="FungiDB:PYU1_G013186"/>
<reference evidence="5" key="2">
    <citation type="submission" date="2010-04" db="EMBL/GenBank/DDBJ databases">
        <authorList>
            <person name="Buell R."/>
            <person name="Hamilton J."/>
            <person name="Hostetler J."/>
        </authorList>
    </citation>
    <scope>NUCLEOTIDE SEQUENCE [LARGE SCALE GENOMIC DNA]</scope>
    <source>
        <strain evidence="5">DAOM:BR144</strain>
    </source>
</reference>
<evidence type="ECO:0000313" key="4">
    <source>
        <dbReference type="EnsemblProtists" id="PYU1_T013213"/>
    </source>
</evidence>
<proteinExistence type="inferred from homology"/>
<comment type="similarity">
    <text evidence="1">Belongs to the complex I LYR family.</text>
</comment>
<evidence type="ECO:0000313" key="5">
    <source>
        <dbReference type="Proteomes" id="UP000019132"/>
    </source>
</evidence>
<dbReference type="InParanoid" id="K3X7L4"/>
<dbReference type="InterPro" id="IPR045294">
    <property type="entry name" value="Complex1_LYR_LYRM1"/>
</dbReference>
<dbReference type="InterPro" id="IPR040330">
    <property type="entry name" value="LYRM1"/>
</dbReference>
<evidence type="ECO:0000256" key="1">
    <source>
        <dbReference type="ARBA" id="ARBA00009508"/>
    </source>
</evidence>
<reference evidence="4" key="3">
    <citation type="submission" date="2015-02" db="UniProtKB">
        <authorList>
            <consortium name="EnsemblProtists"/>
        </authorList>
    </citation>
    <scope>IDENTIFICATION</scope>
    <source>
        <strain evidence="4">DAOM BR144</strain>
    </source>
</reference>
<dbReference type="eggNOG" id="ENOG502S49M">
    <property type="taxonomic scope" value="Eukaryota"/>
</dbReference>
<dbReference type="CDD" id="cd20261">
    <property type="entry name" value="Complex1_LYR_LYRM1"/>
    <property type="match status" value="1"/>
</dbReference>
<dbReference type="EMBL" id="GL376577">
    <property type="status" value="NOT_ANNOTATED_CDS"/>
    <property type="molecule type" value="Genomic_DNA"/>
</dbReference>
<dbReference type="PANTHER" id="PTHR14273:SF0">
    <property type="entry name" value="LYR MOTIF-CONTAINING PROTEIN 1"/>
    <property type="match status" value="1"/>
</dbReference>
<dbReference type="InterPro" id="IPR008011">
    <property type="entry name" value="Complex1_LYR_dom"/>
</dbReference>
<protein>
    <recommendedName>
        <fullName evidence="3">Complex 1 LYR protein domain-containing protein</fullName>
    </recommendedName>
</protein>
<reference evidence="5" key="1">
    <citation type="journal article" date="2010" name="Genome Biol.">
        <title>Genome sequence of the necrotrophic plant pathogen Pythium ultimum reveals original pathogenicity mechanisms and effector repertoire.</title>
        <authorList>
            <person name="Levesque C.A."/>
            <person name="Brouwer H."/>
            <person name="Cano L."/>
            <person name="Hamilton J.P."/>
            <person name="Holt C."/>
            <person name="Huitema E."/>
            <person name="Raffaele S."/>
            <person name="Robideau G.P."/>
            <person name="Thines M."/>
            <person name="Win J."/>
            <person name="Zerillo M.M."/>
            <person name="Beakes G.W."/>
            <person name="Boore J.L."/>
            <person name="Busam D."/>
            <person name="Dumas B."/>
            <person name="Ferriera S."/>
            <person name="Fuerstenberg S.I."/>
            <person name="Gachon C.M."/>
            <person name="Gaulin E."/>
            <person name="Govers F."/>
            <person name="Grenville-Briggs L."/>
            <person name="Horner N."/>
            <person name="Hostetler J."/>
            <person name="Jiang R.H."/>
            <person name="Johnson J."/>
            <person name="Krajaejun T."/>
            <person name="Lin H."/>
            <person name="Meijer H.J."/>
            <person name="Moore B."/>
            <person name="Morris P."/>
            <person name="Phuntmart V."/>
            <person name="Puiu D."/>
            <person name="Shetty J."/>
            <person name="Stajich J.E."/>
            <person name="Tripathy S."/>
            <person name="Wawra S."/>
            <person name="van West P."/>
            <person name="Whitty B.R."/>
            <person name="Coutinho P.M."/>
            <person name="Henrissat B."/>
            <person name="Martin F."/>
            <person name="Thomas P.D."/>
            <person name="Tyler B.M."/>
            <person name="De Vries R.P."/>
            <person name="Kamoun S."/>
            <person name="Yandell M."/>
            <person name="Tisserat N."/>
            <person name="Buell C.R."/>
        </authorList>
    </citation>
    <scope>NUCLEOTIDE SEQUENCE</scope>
    <source>
        <strain evidence="5">DAOM:BR144</strain>
    </source>
</reference>
<accession>K3X7L4</accession>
<dbReference type="AlphaFoldDB" id="K3X7L4"/>
<feature type="compositionally biased region" description="Basic residues" evidence="2">
    <location>
        <begin position="100"/>
        <end position="114"/>
    </location>
</feature>
<organism evidence="4 5">
    <name type="scientific">Globisporangium ultimum (strain ATCC 200006 / CBS 805.95 / DAOM BR144)</name>
    <name type="common">Pythium ultimum</name>
    <dbReference type="NCBI Taxonomy" id="431595"/>
    <lineage>
        <taxon>Eukaryota</taxon>
        <taxon>Sar</taxon>
        <taxon>Stramenopiles</taxon>
        <taxon>Oomycota</taxon>
        <taxon>Peronosporomycetes</taxon>
        <taxon>Pythiales</taxon>
        <taxon>Pythiaceae</taxon>
        <taxon>Globisporangium</taxon>
    </lineage>
</organism>
<dbReference type="Pfam" id="PF05347">
    <property type="entry name" value="Complex1_LYR"/>
    <property type="match status" value="1"/>
</dbReference>
<dbReference type="EnsemblProtists" id="PYU1_T013213">
    <property type="protein sequence ID" value="PYU1_T013213"/>
    <property type="gene ID" value="PYU1_G013186"/>
</dbReference>
<dbReference type="STRING" id="431595.K3X7L4"/>